<dbReference type="Gene3D" id="1.10.10.10">
    <property type="entry name" value="Winged helix-like DNA-binding domain superfamily/Winged helix DNA-binding domain"/>
    <property type="match status" value="1"/>
</dbReference>
<dbReference type="GO" id="GO:0003677">
    <property type="term" value="F:DNA binding"/>
    <property type="evidence" value="ECO:0007669"/>
    <property type="project" value="InterPro"/>
</dbReference>
<dbReference type="PANTHER" id="PTHR43133">
    <property type="entry name" value="RNA POLYMERASE ECF-TYPE SIGMA FACTO"/>
    <property type="match status" value="1"/>
</dbReference>
<dbReference type="InterPro" id="IPR014284">
    <property type="entry name" value="RNA_pol_sigma-70_dom"/>
</dbReference>
<evidence type="ECO:0000259" key="5">
    <source>
        <dbReference type="Pfam" id="PF04542"/>
    </source>
</evidence>
<dbReference type="CDD" id="cd06171">
    <property type="entry name" value="Sigma70_r4"/>
    <property type="match status" value="1"/>
</dbReference>
<protein>
    <submittedName>
        <fullName evidence="7">Sigma-70 family RNA polymerase sigma factor</fullName>
    </submittedName>
</protein>
<comment type="similarity">
    <text evidence="1">Belongs to the sigma-70 factor family. ECF subfamily.</text>
</comment>
<evidence type="ECO:0000313" key="8">
    <source>
        <dbReference type="Proteomes" id="UP000307510"/>
    </source>
</evidence>
<reference evidence="8" key="2">
    <citation type="submission" date="2019-06" db="EMBL/GenBank/DDBJ databases">
        <title>AzeR, a transcriptional regulator that responds to azelaic acid in Pseudomonas nitroreducens.</title>
        <authorList>
            <person name="Bez C."/>
            <person name="Javvadi S.G."/>
            <person name="Bertani I."/>
            <person name="Devescovi G."/>
            <person name="Studholme D.J."/>
            <person name="Geller A."/>
            <person name="Levy A."/>
            <person name="Venturi V."/>
        </authorList>
    </citation>
    <scope>NUCLEOTIDE SEQUENCE [LARGE SCALE GENOMIC DNA]</scope>
    <source>
        <strain evidence="8">DSM 9128</strain>
    </source>
</reference>
<evidence type="ECO:0000313" key="7">
    <source>
        <dbReference type="EMBL" id="TLP73626.1"/>
    </source>
</evidence>
<evidence type="ECO:0000256" key="4">
    <source>
        <dbReference type="ARBA" id="ARBA00023163"/>
    </source>
</evidence>
<feature type="domain" description="RNA polymerase sigma-70 region 2" evidence="5">
    <location>
        <begin position="20"/>
        <end position="73"/>
    </location>
</feature>
<dbReference type="Gene3D" id="1.10.1740.10">
    <property type="match status" value="1"/>
</dbReference>
<dbReference type="RefSeq" id="WP_138214595.1">
    <property type="nucleotide sequence ID" value="NZ_VASG01000004.1"/>
</dbReference>
<keyword evidence="2" id="KW-0805">Transcription regulation</keyword>
<dbReference type="InterPro" id="IPR007627">
    <property type="entry name" value="RNA_pol_sigma70_r2"/>
</dbReference>
<keyword evidence="3" id="KW-0731">Sigma factor</keyword>
<dbReference type="Pfam" id="PF04542">
    <property type="entry name" value="Sigma70_r2"/>
    <property type="match status" value="1"/>
</dbReference>
<dbReference type="GO" id="GO:0016987">
    <property type="term" value="F:sigma factor activity"/>
    <property type="evidence" value="ECO:0007669"/>
    <property type="project" value="UniProtKB-KW"/>
</dbReference>
<dbReference type="InterPro" id="IPR013249">
    <property type="entry name" value="RNA_pol_sigma70_r4_t2"/>
</dbReference>
<organism evidence="7 8">
    <name type="scientific">Pseudomonas nitroreducens</name>
    <dbReference type="NCBI Taxonomy" id="46680"/>
    <lineage>
        <taxon>Bacteria</taxon>
        <taxon>Pseudomonadati</taxon>
        <taxon>Pseudomonadota</taxon>
        <taxon>Gammaproteobacteria</taxon>
        <taxon>Pseudomonadales</taxon>
        <taxon>Pseudomonadaceae</taxon>
        <taxon>Pseudomonas</taxon>
    </lineage>
</organism>
<evidence type="ECO:0000256" key="2">
    <source>
        <dbReference type="ARBA" id="ARBA00023015"/>
    </source>
</evidence>
<reference evidence="7 8" key="1">
    <citation type="submission" date="2019-05" db="EMBL/GenBank/DDBJ databases">
        <authorList>
            <person name="Moore K."/>
            <person name="O'Neill P."/>
            <person name="Farbos A."/>
            <person name="Studholme D.J."/>
        </authorList>
    </citation>
    <scope>NUCLEOTIDE SEQUENCE [LARGE SCALE GENOMIC DNA]</scope>
    <source>
        <strain evidence="7 8">DSM 9128</strain>
    </source>
</reference>
<name>A0A5R9A751_PSENT</name>
<dbReference type="EMBL" id="VASG01000004">
    <property type="protein sequence ID" value="TLP73626.1"/>
    <property type="molecule type" value="Genomic_DNA"/>
</dbReference>
<proteinExistence type="inferred from homology"/>
<dbReference type="InterPro" id="IPR013324">
    <property type="entry name" value="RNA_pol_sigma_r3/r4-like"/>
</dbReference>
<dbReference type="NCBIfam" id="TIGR02937">
    <property type="entry name" value="sigma70-ECF"/>
    <property type="match status" value="1"/>
</dbReference>
<dbReference type="AlphaFoldDB" id="A0A5R9A751"/>
<dbReference type="SUPFAM" id="SSF88659">
    <property type="entry name" value="Sigma3 and sigma4 domains of RNA polymerase sigma factors"/>
    <property type="match status" value="1"/>
</dbReference>
<evidence type="ECO:0000259" key="6">
    <source>
        <dbReference type="Pfam" id="PF08281"/>
    </source>
</evidence>
<dbReference type="SUPFAM" id="SSF88946">
    <property type="entry name" value="Sigma2 domain of RNA polymerase sigma factors"/>
    <property type="match status" value="1"/>
</dbReference>
<sequence length="170" mass="19843">MEWNGINLRWAYTDLLLGLSRKTQCMQLAYDVLHDAFIRFVLASQRTAIDQPNAYLRRVAHSVLIDHYRDASRFYPLPEGDLEPWMDTREDAEFAPSAEHLADLQQRLVAIQRILECLPSRCREVFWLVRIEGHRQVEVARMLGINISMVERHLVRALLNLRDACEQLAS</sequence>
<feature type="domain" description="RNA polymerase sigma factor 70 region 4 type 2" evidence="6">
    <location>
        <begin position="109"/>
        <end position="160"/>
    </location>
</feature>
<dbReference type="InterPro" id="IPR013325">
    <property type="entry name" value="RNA_pol_sigma_r2"/>
</dbReference>
<dbReference type="PANTHER" id="PTHR43133:SF63">
    <property type="entry name" value="RNA POLYMERASE SIGMA FACTOR FECI-RELATED"/>
    <property type="match status" value="1"/>
</dbReference>
<dbReference type="GO" id="GO:0006352">
    <property type="term" value="P:DNA-templated transcription initiation"/>
    <property type="evidence" value="ECO:0007669"/>
    <property type="project" value="InterPro"/>
</dbReference>
<dbReference type="InterPro" id="IPR039425">
    <property type="entry name" value="RNA_pol_sigma-70-like"/>
</dbReference>
<dbReference type="Pfam" id="PF08281">
    <property type="entry name" value="Sigma70_r4_2"/>
    <property type="match status" value="1"/>
</dbReference>
<evidence type="ECO:0000256" key="1">
    <source>
        <dbReference type="ARBA" id="ARBA00010641"/>
    </source>
</evidence>
<keyword evidence="4" id="KW-0804">Transcription</keyword>
<dbReference type="Proteomes" id="UP000307510">
    <property type="component" value="Unassembled WGS sequence"/>
</dbReference>
<gene>
    <name evidence="7" type="ORF">FEA48_15410</name>
</gene>
<comment type="caution">
    <text evidence="7">The sequence shown here is derived from an EMBL/GenBank/DDBJ whole genome shotgun (WGS) entry which is preliminary data.</text>
</comment>
<accession>A0A5R9A751</accession>
<dbReference type="InterPro" id="IPR036388">
    <property type="entry name" value="WH-like_DNA-bd_sf"/>
</dbReference>
<evidence type="ECO:0000256" key="3">
    <source>
        <dbReference type="ARBA" id="ARBA00023082"/>
    </source>
</evidence>